<gene>
    <name evidence="2" type="ORF">DM02DRAFT_90749</name>
</gene>
<feature type="region of interest" description="Disordered" evidence="1">
    <location>
        <begin position="1"/>
        <end position="23"/>
    </location>
</feature>
<sequence>MQGRGSPVPAGSRRRHHVRADMGPSFPFPNPSGHIGNLTKMLVPIELNLQICHALLTHHLTRTFYCLFLRQPVPWTVGEGRVRCLLSCNRRPASLHRSTPDRSPQLLFPPYRCLLYVVGHIVSKSLCAKGDWWGAGSGCPNCDTRSHLSIMDRQGLSPWRDLSIRQ</sequence>
<dbReference type="Proteomes" id="UP000244855">
    <property type="component" value="Unassembled WGS sequence"/>
</dbReference>
<evidence type="ECO:0000313" key="3">
    <source>
        <dbReference type="Proteomes" id="UP000244855"/>
    </source>
</evidence>
<dbReference type="EMBL" id="KZ805444">
    <property type="protein sequence ID" value="PVH97154.1"/>
    <property type="molecule type" value="Genomic_DNA"/>
</dbReference>
<evidence type="ECO:0000313" key="2">
    <source>
        <dbReference type="EMBL" id="PVH97154.1"/>
    </source>
</evidence>
<accession>A0A2V1DJ65</accession>
<keyword evidence="3" id="KW-1185">Reference proteome</keyword>
<name>A0A2V1DJ65_9PLEO</name>
<evidence type="ECO:0000256" key="1">
    <source>
        <dbReference type="SAM" id="MobiDB-lite"/>
    </source>
</evidence>
<organism evidence="2 3">
    <name type="scientific">Periconia macrospinosa</name>
    <dbReference type="NCBI Taxonomy" id="97972"/>
    <lineage>
        <taxon>Eukaryota</taxon>
        <taxon>Fungi</taxon>
        <taxon>Dikarya</taxon>
        <taxon>Ascomycota</taxon>
        <taxon>Pezizomycotina</taxon>
        <taxon>Dothideomycetes</taxon>
        <taxon>Pleosporomycetidae</taxon>
        <taxon>Pleosporales</taxon>
        <taxon>Massarineae</taxon>
        <taxon>Periconiaceae</taxon>
        <taxon>Periconia</taxon>
    </lineage>
</organism>
<dbReference type="AlphaFoldDB" id="A0A2V1DJ65"/>
<proteinExistence type="predicted"/>
<reference evidence="2 3" key="1">
    <citation type="journal article" date="2018" name="Sci. Rep.">
        <title>Comparative genomics provides insights into the lifestyle and reveals functional heterogeneity of dark septate endophytic fungi.</title>
        <authorList>
            <person name="Knapp D.G."/>
            <person name="Nemeth J.B."/>
            <person name="Barry K."/>
            <person name="Hainaut M."/>
            <person name="Henrissat B."/>
            <person name="Johnson J."/>
            <person name="Kuo A."/>
            <person name="Lim J.H.P."/>
            <person name="Lipzen A."/>
            <person name="Nolan M."/>
            <person name="Ohm R.A."/>
            <person name="Tamas L."/>
            <person name="Grigoriev I.V."/>
            <person name="Spatafora J.W."/>
            <person name="Nagy L.G."/>
            <person name="Kovacs G.M."/>
        </authorList>
    </citation>
    <scope>NUCLEOTIDE SEQUENCE [LARGE SCALE GENOMIC DNA]</scope>
    <source>
        <strain evidence="2 3">DSE2036</strain>
    </source>
</reference>
<protein>
    <submittedName>
        <fullName evidence="2">Uncharacterized protein</fullName>
    </submittedName>
</protein>